<dbReference type="InterPro" id="IPR001466">
    <property type="entry name" value="Beta-lactam-related"/>
</dbReference>
<gene>
    <name evidence="2" type="ORF">METZ01_LOCUS7755</name>
</gene>
<accession>A0A381NK38</accession>
<dbReference type="InterPro" id="IPR012338">
    <property type="entry name" value="Beta-lactam/transpept-like"/>
</dbReference>
<sequence length="374" mass="41616">MEIHGECDPQFSKVKETFEKLYQEDREIGSCFAVYKDGKPLVDLWGGFQDKDKTKPWQKDNLVTVYSTTKGVAAFCIALAMEKGLLKYEEKVSTYWPEFATNGKADITVGMLMSHQAGICSPETRNLEDYYNQNLMAEKLAGMTPIWEPGTASGYHSMTFGWLTSELILRVTGKSLGTFFREEVGDQHEIDFFIGLPESEDHRVAELVPFELVSNRNSEQQVELTEAQKSQANSAGTLNIHNTKAWRQAEIPSANGQGSAGGLAKLYSLIVPEDNSLKLLKDDTVNQMTTMQIEGRDLVLAVQVRWGVGFILNKHKIIYGPIEGAFGHSGYGGSCAFGDPENKIGVSYVMNRMLDNFNADGRSIELINATYECL</sequence>
<dbReference type="EMBL" id="UINC01000414">
    <property type="protein sequence ID" value="SUZ54901.1"/>
    <property type="molecule type" value="Genomic_DNA"/>
</dbReference>
<organism evidence="2">
    <name type="scientific">marine metagenome</name>
    <dbReference type="NCBI Taxonomy" id="408172"/>
    <lineage>
        <taxon>unclassified sequences</taxon>
        <taxon>metagenomes</taxon>
        <taxon>ecological metagenomes</taxon>
    </lineage>
</organism>
<protein>
    <recommendedName>
        <fullName evidence="1">Beta-lactamase-related domain-containing protein</fullName>
    </recommendedName>
</protein>
<reference evidence="2" key="1">
    <citation type="submission" date="2018-05" db="EMBL/GenBank/DDBJ databases">
        <authorList>
            <person name="Lanie J.A."/>
            <person name="Ng W.-L."/>
            <person name="Kazmierczak K.M."/>
            <person name="Andrzejewski T.M."/>
            <person name="Davidsen T.M."/>
            <person name="Wayne K.J."/>
            <person name="Tettelin H."/>
            <person name="Glass J.I."/>
            <person name="Rusch D."/>
            <person name="Podicherti R."/>
            <person name="Tsui H.-C.T."/>
            <person name="Winkler M.E."/>
        </authorList>
    </citation>
    <scope>NUCLEOTIDE SEQUENCE</scope>
</reference>
<feature type="domain" description="Beta-lactamase-related" evidence="1">
    <location>
        <begin position="16"/>
        <end position="360"/>
    </location>
</feature>
<name>A0A381NK38_9ZZZZ</name>
<evidence type="ECO:0000259" key="1">
    <source>
        <dbReference type="Pfam" id="PF00144"/>
    </source>
</evidence>
<dbReference type="Gene3D" id="3.40.710.10">
    <property type="entry name" value="DD-peptidase/beta-lactamase superfamily"/>
    <property type="match status" value="1"/>
</dbReference>
<dbReference type="Pfam" id="PF00144">
    <property type="entry name" value="Beta-lactamase"/>
    <property type="match status" value="1"/>
</dbReference>
<dbReference type="InterPro" id="IPR052907">
    <property type="entry name" value="Beta-lactamase/esterase"/>
</dbReference>
<dbReference type="AlphaFoldDB" id="A0A381NK38"/>
<dbReference type="PANTHER" id="PTHR43319">
    <property type="entry name" value="BETA-LACTAMASE-RELATED"/>
    <property type="match status" value="1"/>
</dbReference>
<evidence type="ECO:0000313" key="2">
    <source>
        <dbReference type="EMBL" id="SUZ54901.1"/>
    </source>
</evidence>
<dbReference type="PANTHER" id="PTHR43319:SF3">
    <property type="entry name" value="BETA-LACTAMASE-RELATED DOMAIN-CONTAINING PROTEIN"/>
    <property type="match status" value="1"/>
</dbReference>
<proteinExistence type="predicted"/>
<dbReference type="SUPFAM" id="SSF56601">
    <property type="entry name" value="beta-lactamase/transpeptidase-like"/>
    <property type="match status" value="1"/>
</dbReference>